<evidence type="ECO:0000313" key="1">
    <source>
        <dbReference type="EMBL" id="CCH67967.1"/>
    </source>
</evidence>
<evidence type="ECO:0000313" key="2">
    <source>
        <dbReference type="Proteomes" id="UP000053051"/>
    </source>
</evidence>
<dbReference type="EMBL" id="CAIY01000071">
    <property type="protein sequence ID" value="CCH67967.1"/>
    <property type="molecule type" value="Genomic_DNA"/>
</dbReference>
<reference evidence="1 2" key="1">
    <citation type="submission" date="2012-05" db="EMBL/GenBank/DDBJ databases">
        <authorList>
            <person name="Hilton J."/>
        </authorList>
    </citation>
    <scope>NUCLEOTIDE SEQUENCE [LARGE SCALE GENOMIC DNA]</scope>
    <source>
        <strain evidence="1 2">HH01</strain>
    </source>
</reference>
<reference evidence="2" key="2">
    <citation type="submission" date="2016-01" db="EMBL/GenBank/DDBJ databases">
        <title>Diatom-associated endosymboitic cyanobacterium lacks core nitrogen metabolism enzymes.</title>
        <authorList>
            <person name="Hilton J.A."/>
            <person name="Foster R.A."/>
            <person name="Tripp H.J."/>
            <person name="Carter B.J."/>
            <person name="Zehr J.P."/>
            <person name="Villareal T.A."/>
        </authorList>
    </citation>
    <scope>NUCLEOTIDE SEQUENCE [LARGE SCALE GENOMIC DNA]</scope>
    <source>
        <strain evidence="2">HH01</strain>
    </source>
</reference>
<comment type="caution">
    <text evidence="1">The sequence shown here is derived from an EMBL/GenBank/DDBJ whole genome shotgun (WGS) entry which is preliminary data.</text>
</comment>
<accession>M1WZX1</accession>
<protein>
    <submittedName>
        <fullName evidence="1">Uncharacterized protein</fullName>
    </submittedName>
</protein>
<organism evidence="1 2">
    <name type="scientific">Richelia intracellularis HH01</name>
    <dbReference type="NCBI Taxonomy" id="1165094"/>
    <lineage>
        <taxon>Bacteria</taxon>
        <taxon>Bacillati</taxon>
        <taxon>Cyanobacteriota</taxon>
        <taxon>Cyanophyceae</taxon>
        <taxon>Nostocales</taxon>
        <taxon>Nostocaceae</taxon>
        <taxon>Richelia</taxon>
    </lineage>
</organism>
<proteinExistence type="predicted"/>
<sequence length="46" mass="5309">MINVYKQYQATKTLLSLTNVNSFILSTKLEEIWGRSIIVFQEFSPG</sequence>
<gene>
    <name evidence="1" type="ORF">RINTHH_18120</name>
</gene>
<dbReference type="Proteomes" id="UP000053051">
    <property type="component" value="Unassembled WGS sequence"/>
</dbReference>
<keyword evidence="2" id="KW-1185">Reference proteome</keyword>
<name>M1WZX1_9NOST</name>
<dbReference type="AlphaFoldDB" id="M1WZX1"/>